<gene>
    <name evidence="3" type="ORF">J2S41_004038</name>
</gene>
<dbReference type="RefSeq" id="WP_310369454.1">
    <property type="nucleotide sequence ID" value="NZ_JAVDYB010000001.1"/>
</dbReference>
<evidence type="ECO:0000313" key="3">
    <source>
        <dbReference type="EMBL" id="MDR7277260.1"/>
    </source>
</evidence>
<dbReference type="Proteomes" id="UP001183643">
    <property type="component" value="Unassembled WGS sequence"/>
</dbReference>
<comment type="caution">
    <text evidence="3">The sequence shown here is derived from an EMBL/GenBank/DDBJ whole genome shotgun (WGS) entry which is preliminary data.</text>
</comment>
<proteinExistence type="predicted"/>
<feature type="domain" description="DUF3152" evidence="2">
    <location>
        <begin position="52"/>
        <end position="239"/>
    </location>
</feature>
<dbReference type="SUPFAM" id="SSF55486">
    <property type="entry name" value="Metalloproteases ('zincins'), catalytic domain"/>
    <property type="match status" value="1"/>
</dbReference>
<evidence type="ECO:0000313" key="4">
    <source>
        <dbReference type="Proteomes" id="UP001183643"/>
    </source>
</evidence>
<reference evidence="3" key="1">
    <citation type="submission" date="2023-07" db="EMBL/GenBank/DDBJ databases">
        <title>Sequencing the genomes of 1000 actinobacteria strains.</title>
        <authorList>
            <person name="Klenk H.-P."/>
        </authorList>
    </citation>
    <scope>NUCLEOTIDE SEQUENCE</scope>
    <source>
        <strain evidence="3">DSM 44707</strain>
    </source>
</reference>
<protein>
    <recommendedName>
        <fullName evidence="2">DUF3152 domain-containing protein</fullName>
    </recommendedName>
</protein>
<dbReference type="AlphaFoldDB" id="A0AAE4CD80"/>
<accession>A0AAE4CD80</accession>
<keyword evidence="4" id="KW-1185">Reference proteome</keyword>
<sequence>MSIRVRQIAGMCVLTTLLSACGTAADLPRWQWGAPSPEAPQASPTVPIVEDHEVPKSGSGIFAVADGTGEVIGRGGEPITFRVEVETGIDWGDVEPVTPDDFADTIDTVFKDPRSWAGSTQHPVTVPDQGVTNASWRFRRVDGEVYKVRVRLATPNTVDQQCAAAGLDTEGKYSCRYNDTIMVNLGRWLQGLPESGSLDEYRASVINHEMGHFLGFVHQKCSGSGNLAPVMMQQSMGLDGCLPNAWPFTEEGEFVTGPRVPGEY</sequence>
<name>A0AAE4CD80_9ACTN</name>
<dbReference type="EMBL" id="JAVDYB010000001">
    <property type="protein sequence ID" value="MDR7277260.1"/>
    <property type="molecule type" value="Genomic_DNA"/>
</dbReference>
<dbReference type="PROSITE" id="PS51257">
    <property type="entry name" value="PROKAR_LIPOPROTEIN"/>
    <property type="match status" value="1"/>
</dbReference>
<organism evidence="3 4">
    <name type="scientific">Catenuloplanes atrovinosus</name>
    <dbReference type="NCBI Taxonomy" id="137266"/>
    <lineage>
        <taxon>Bacteria</taxon>
        <taxon>Bacillati</taxon>
        <taxon>Actinomycetota</taxon>
        <taxon>Actinomycetes</taxon>
        <taxon>Micromonosporales</taxon>
        <taxon>Micromonosporaceae</taxon>
        <taxon>Catenuloplanes</taxon>
    </lineage>
</organism>
<feature type="signal peptide" evidence="1">
    <location>
        <begin position="1"/>
        <end position="24"/>
    </location>
</feature>
<dbReference type="Pfam" id="PF11350">
    <property type="entry name" value="DUF3152"/>
    <property type="match status" value="1"/>
</dbReference>
<evidence type="ECO:0000256" key="1">
    <source>
        <dbReference type="SAM" id="SignalP"/>
    </source>
</evidence>
<feature type="chain" id="PRO_5042063613" description="DUF3152 domain-containing protein" evidence="1">
    <location>
        <begin position="25"/>
        <end position="264"/>
    </location>
</feature>
<keyword evidence="1" id="KW-0732">Signal</keyword>
<evidence type="ECO:0000259" key="2">
    <source>
        <dbReference type="Pfam" id="PF11350"/>
    </source>
</evidence>
<dbReference type="InterPro" id="IPR022603">
    <property type="entry name" value="DUF3152"/>
</dbReference>